<reference evidence="1 2" key="1">
    <citation type="submission" date="2022-04" db="EMBL/GenBank/DDBJ databases">
        <title>Positive selection, recombination, and allopatry shape intraspecific diversity of widespread and dominant cyanobacteria.</title>
        <authorList>
            <person name="Wei J."/>
            <person name="Shu W."/>
            <person name="Hu C."/>
        </authorList>
    </citation>
    <scope>NUCLEOTIDE SEQUENCE [LARGE SCALE GENOMIC DNA]</scope>
    <source>
        <strain evidence="1 2">AS-A4</strain>
    </source>
</reference>
<dbReference type="RefSeq" id="WP_190453307.1">
    <property type="nucleotide sequence ID" value="NZ_JAMPLM010000001.1"/>
</dbReference>
<keyword evidence="2" id="KW-1185">Reference proteome</keyword>
<dbReference type="Pfam" id="PF11236">
    <property type="entry name" value="DUF3037"/>
    <property type="match status" value="1"/>
</dbReference>
<evidence type="ECO:0000313" key="1">
    <source>
        <dbReference type="EMBL" id="MEP1056897.1"/>
    </source>
</evidence>
<dbReference type="EMBL" id="JAMPLM010000001">
    <property type="protein sequence ID" value="MEP1056897.1"/>
    <property type="molecule type" value="Genomic_DNA"/>
</dbReference>
<name>A0ABV0KCY3_9CYAN</name>
<dbReference type="InterPro" id="IPR021398">
    <property type="entry name" value="DUF3037"/>
</dbReference>
<protein>
    <submittedName>
        <fullName evidence="1">DUF3037 domain-containing protein</fullName>
    </submittedName>
</protein>
<gene>
    <name evidence="1" type="ORF">NDI38_00505</name>
</gene>
<sequence>MHDRLTYDYAIIRVVPKVEREEFVNVGVIVSCASSRFLEARIELDEQRLLAIDATLDLTTIRDYLAAIPIVCAGGKQAGSIGQLPQRERFHWLVAPRSTMIQTSRVHTGRCNHLPAIIEHLLNTMVRPLRTTHSAMTTEPTGGYEQPK</sequence>
<evidence type="ECO:0000313" key="2">
    <source>
        <dbReference type="Proteomes" id="UP001476950"/>
    </source>
</evidence>
<dbReference type="Proteomes" id="UP001476950">
    <property type="component" value="Unassembled WGS sequence"/>
</dbReference>
<comment type="caution">
    <text evidence="1">The sequence shown here is derived from an EMBL/GenBank/DDBJ whole genome shotgun (WGS) entry which is preliminary data.</text>
</comment>
<accession>A0ABV0KCY3</accession>
<proteinExistence type="predicted"/>
<organism evidence="1 2">
    <name type="scientific">Stenomitos frigidus AS-A4</name>
    <dbReference type="NCBI Taxonomy" id="2933935"/>
    <lineage>
        <taxon>Bacteria</taxon>
        <taxon>Bacillati</taxon>
        <taxon>Cyanobacteriota</taxon>
        <taxon>Cyanophyceae</taxon>
        <taxon>Leptolyngbyales</taxon>
        <taxon>Leptolyngbyaceae</taxon>
        <taxon>Stenomitos</taxon>
    </lineage>
</organism>